<dbReference type="PROSITE" id="PS00398">
    <property type="entry name" value="RECOMBINASES_2"/>
    <property type="match status" value="1"/>
</dbReference>
<dbReference type="Proteomes" id="UP000323129">
    <property type="component" value="Unassembled WGS sequence"/>
</dbReference>
<dbReference type="PANTHER" id="PTHR30461:SF2">
    <property type="entry name" value="SERINE RECOMBINASE PINE-RELATED"/>
    <property type="match status" value="1"/>
</dbReference>
<proteinExistence type="predicted"/>
<evidence type="ECO:0000256" key="4">
    <source>
        <dbReference type="PROSITE-ProRule" id="PRU10137"/>
    </source>
</evidence>
<evidence type="ECO:0000256" key="5">
    <source>
        <dbReference type="SAM" id="MobiDB-lite"/>
    </source>
</evidence>
<comment type="caution">
    <text evidence="7">The sequence shown here is derived from an EMBL/GenBank/DDBJ whole genome shotgun (WGS) entry which is preliminary data.</text>
</comment>
<name>A0ABY3MFP5_AERVE</name>
<dbReference type="PROSITE" id="PS51736">
    <property type="entry name" value="RECOMBINASES_3"/>
    <property type="match status" value="1"/>
</dbReference>
<dbReference type="PROSITE" id="PS00397">
    <property type="entry name" value="RECOMBINASES_1"/>
    <property type="match status" value="1"/>
</dbReference>
<evidence type="ECO:0000256" key="3">
    <source>
        <dbReference type="ARBA" id="ARBA00023172"/>
    </source>
</evidence>
<dbReference type="RefSeq" id="WP_115523182.1">
    <property type="nucleotide sequence ID" value="NZ_CP136589.1"/>
</dbReference>
<dbReference type="Pfam" id="PF00239">
    <property type="entry name" value="Resolvase"/>
    <property type="match status" value="1"/>
</dbReference>
<gene>
    <name evidence="7" type="ORF">CJF24_21640</name>
</gene>
<sequence length="193" mass="21679">MRTFAYCRVSTAEQDTETQILAIRKAGYEVQDSRVISEVVSGGMQAMQRPAFKALVEHKLEAGDRLVVLKLDRLGRDSIDIQTTIKQLQEKQIEVVSLDMPTVKNITGAEGMLMMQLLAAFAQFERERIKERTREGLERAKAKGKKMGRPVATETREAVAKAQRDGLSQSHAAKVLGLSTRTIKRYWEGEEKA</sequence>
<reference evidence="7 8" key="1">
    <citation type="submission" date="2017-08" db="EMBL/GenBank/DDBJ databases">
        <title>Aeromonas veronii bv sobria strain NS22 whole genome sequencing.</title>
        <authorList>
            <person name="Katharios P."/>
            <person name="Ha V.Q."/>
            <person name="Smyrli M."/>
        </authorList>
    </citation>
    <scope>NUCLEOTIDE SEQUENCE [LARGE SCALE GENOMIC DNA]</scope>
    <source>
        <strain evidence="7 8">NS22</strain>
    </source>
</reference>
<dbReference type="InterPro" id="IPR050639">
    <property type="entry name" value="SSR_resolvase"/>
</dbReference>
<dbReference type="SMART" id="SM00857">
    <property type="entry name" value="Resolvase"/>
    <property type="match status" value="1"/>
</dbReference>
<dbReference type="EMBL" id="NQMC01000131">
    <property type="protein sequence ID" value="TYD39958.1"/>
    <property type="molecule type" value="Genomic_DNA"/>
</dbReference>
<dbReference type="InterPro" id="IPR036162">
    <property type="entry name" value="Resolvase-like_N_sf"/>
</dbReference>
<evidence type="ECO:0000256" key="2">
    <source>
        <dbReference type="ARBA" id="ARBA00023125"/>
    </source>
</evidence>
<protein>
    <submittedName>
        <fullName evidence="7">Resolvase</fullName>
    </submittedName>
</protein>
<feature type="active site" description="O-(5'-phospho-DNA)-serine intermediate" evidence="4">
    <location>
        <position position="10"/>
    </location>
</feature>
<feature type="region of interest" description="Disordered" evidence="5">
    <location>
        <begin position="136"/>
        <end position="156"/>
    </location>
</feature>
<evidence type="ECO:0000259" key="6">
    <source>
        <dbReference type="PROSITE" id="PS51736"/>
    </source>
</evidence>
<dbReference type="InterPro" id="IPR006118">
    <property type="entry name" value="Recombinase_CS"/>
</dbReference>
<dbReference type="Gene3D" id="3.40.50.1390">
    <property type="entry name" value="Resolvase, N-terminal catalytic domain"/>
    <property type="match status" value="1"/>
</dbReference>
<feature type="domain" description="Resolvase/invertase-type recombinase catalytic" evidence="6">
    <location>
        <begin position="2"/>
        <end position="144"/>
    </location>
</feature>
<accession>A0ABY3MFP5</accession>
<evidence type="ECO:0000313" key="7">
    <source>
        <dbReference type="EMBL" id="TYD39958.1"/>
    </source>
</evidence>
<keyword evidence="2" id="KW-0238">DNA-binding</keyword>
<keyword evidence="1" id="KW-0229">DNA integration</keyword>
<dbReference type="CDD" id="cd03768">
    <property type="entry name" value="SR_ResInv"/>
    <property type="match status" value="1"/>
</dbReference>
<organism evidence="7 8">
    <name type="scientific">Aeromonas veronii</name>
    <dbReference type="NCBI Taxonomy" id="654"/>
    <lineage>
        <taxon>Bacteria</taxon>
        <taxon>Pseudomonadati</taxon>
        <taxon>Pseudomonadota</taxon>
        <taxon>Gammaproteobacteria</taxon>
        <taxon>Aeromonadales</taxon>
        <taxon>Aeromonadaceae</taxon>
        <taxon>Aeromonas</taxon>
    </lineage>
</organism>
<dbReference type="InterPro" id="IPR006119">
    <property type="entry name" value="Resolv_N"/>
</dbReference>
<dbReference type="PANTHER" id="PTHR30461">
    <property type="entry name" value="DNA-INVERTASE FROM LAMBDOID PROPHAGE"/>
    <property type="match status" value="1"/>
</dbReference>
<dbReference type="SUPFAM" id="SSF53041">
    <property type="entry name" value="Resolvase-like"/>
    <property type="match status" value="1"/>
</dbReference>
<evidence type="ECO:0000313" key="8">
    <source>
        <dbReference type="Proteomes" id="UP000323129"/>
    </source>
</evidence>
<evidence type="ECO:0000256" key="1">
    <source>
        <dbReference type="ARBA" id="ARBA00022908"/>
    </source>
</evidence>
<keyword evidence="3" id="KW-0233">DNA recombination</keyword>
<keyword evidence="8" id="KW-1185">Reference proteome</keyword>